<dbReference type="AlphaFoldDB" id="A0A0S7Y6D2"/>
<dbReference type="InterPro" id="IPR011066">
    <property type="entry name" value="MscS_channel_C_sf"/>
</dbReference>
<dbReference type="SUPFAM" id="SSF82689">
    <property type="entry name" value="Mechanosensitive channel protein MscS (YggB), C-terminal domain"/>
    <property type="match status" value="1"/>
</dbReference>
<dbReference type="Proteomes" id="UP000051861">
    <property type="component" value="Unassembled WGS sequence"/>
</dbReference>
<feature type="transmembrane region" description="Helical" evidence="7">
    <location>
        <begin position="52"/>
        <end position="69"/>
    </location>
</feature>
<dbReference type="InterPro" id="IPR049278">
    <property type="entry name" value="MS_channel_C"/>
</dbReference>
<dbReference type="InterPro" id="IPR010920">
    <property type="entry name" value="LSM_dom_sf"/>
</dbReference>
<evidence type="ECO:0000256" key="6">
    <source>
        <dbReference type="ARBA" id="ARBA00023136"/>
    </source>
</evidence>
<keyword evidence="5 7" id="KW-1133">Transmembrane helix</keyword>
<feature type="domain" description="Cyclic nucleotide-binding" evidence="8">
    <location>
        <begin position="378"/>
        <end position="479"/>
    </location>
</feature>
<comment type="caution">
    <text evidence="9">The sequence shown here is derived from an EMBL/GenBank/DDBJ whole genome shotgun (WGS) entry which is preliminary data.</text>
</comment>
<accession>A0A0S7Y6D2</accession>
<dbReference type="InterPro" id="IPR014710">
    <property type="entry name" value="RmlC-like_jellyroll"/>
</dbReference>
<reference evidence="9 10" key="1">
    <citation type="journal article" date="2015" name="Microbiome">
        <title>Genomic resolution of linkages in carbon, nitrogen, and sulfur cycling among widespread estuary sediment bacteria.</title>
        <authorList>
            <person name="Baker B.J."/>
            <person name="Lazar C.S."/>
            <person name="Teske A.P."/>
            <person name="Dick G.J."/>
        </authorList>
    </citation>
    <scope>NUCLEOTIDE SEQUENCE [LARGE SCALE GENOMIC DNA]</scope>
    <source>
        <strain evidence="9">DG_54_3</strain>
    </source>
</reference>
<dbReference type="InterPro" id="IPR045275">
    <property type="entry name" value="MscS_archaea/bacteria_type"/>
</dbReference>
<feature type="transmembrane region" description="Helical" evidence="7">
    <location>
        <begin position="122"/>
        <end position="143"/>
    </location>
</feature>
<dbReference type="InterPro" id="IPR011014">
    <property type="entry name" value="MscS_channel_TM-2"/>
</dbReference>
<feature type="transmembrane region" description="Helical" evidence="7">
    <location>
        <begin position="149"/>
        <end position="173"/>
    </location>
</feature>
<dbReference type="Gene3D" id="1.10.287.1260">
    <property type="match status" value="1"/>
</dbReference>
<dbReference type="PANTHER" id="PTHR30221">
    <property type="entry name" value="SMALL-CONDUCTANCE MECHANOSENSITIVE CHANNEL"/>
    <property type="match status" value="1"/>
</dbReference>
<dbReference type="Gene3D" id="2.60.120.10">
    <property type="entry name" value="Jelly Rolls"/>
    <property type="match status" value="1"/>
</dbReference>
<dbReference type="PROSITE" id="PS50042">
    <property type="entry name" value="CNMP_BINDING_3"/>
    <property type="match status" value="1"/>
</dbReference>
<dbReference type="Pfam" id="PF00027">
    <property type="entry name" value="cNMP_binding"/>
    <property type="match status" value="1"/>
</dbReference>
<dbReference type="InterPro" id="IPR023408">
    <property type="entry name" value="MscS_beta-dom_sf"/>
</dbReference>
<keyword evidence="4 7" id="KW-0812">Transmembrane</keyword>
<dbReference type="GO" id="GO:0008381">
    <property type="term" value="F:mechanosensitive monoatomic ion channel activity"/>
    <property type="evidence" value="ECO:0007669"/>
    <property type="project" value="InterPro"/>
</dbReference>
<dbReference type="InterPro" id="IPR000595">
    <property type="entry name" value="cNMP-bd_dom"/>
</dbReference>
<evidence type="ECO:0000313" key="9">
    <source>
        <dbReference type="EMBL" id="KPJ70232.1"/>
    </source>
</evidence>
<dbReference type="SUPFAM" id="SSF82861">
    <property type="entry name" value="Mechanosensitive channel protein MscS (YggB), transmembrane region"/>
    <property type="match status" value="1"/>
</dbReference>
<dbReference type="SUPFAM" id="SSF51206">
    <property type="entry name" value="cAMP-binding domain-like"/>
    <property type="match status" value="1"/>
</dbReference>
<proteinExistence type="inferred from homology"/>
<evidence type="ECO:0000256" key="1">
    <source>
        <dbReference type="ARBA" id="ARBA00004651"/>
    </source>
</evidence>
<gene>
    <name evidence="9" type="ORF">AMJ44_00525</name>
</gene>
<evidence type="ECO:0000256" key="5">
    <source>
        <dbReference type="ARBA" id="ARBA00022989"/>
    </source>
</evidence>
<evidence type="ECO:0000259" key="8">
    <source>
        <dbReference type="PROSITE" id="PS50042"/>
    </source>
</evidence>
<evidence type="ECO:0000256" key="7">
    <source>
        <dbReference type="SAM" id="Phobius"/>
    </source>
</evidence>
<name>A0A0S7Y6D2_UNCSA</name>
<dbReference type="InterPro" id="IPR006685">
    <property type="entry name" value="MscS_channel_2nd"/>
</dbReference>
<comment type="subcellular location">
    <subcellularLocation>
        <location evidence="1">Cell membrane</location>
        <topology evidence="1">Multi-pass membrane protein</topology>
    </subcellularLocation>
</comment>
<keyword evidence="6 7" id="KW-0472">Membrane</keyword>
<evidence type="ECO:0000256" key="3">
    <source>
        <dbReference type="ARBA" id="ARBA00022475"/>
    </source>
</evidence>
<dbReference type="SMART" id="SM00100">
    <property type="entry name" value="cNMP"/>
    <property type="match status" value="1"/>
</dbReference>
<dbReference type="Gene3D" id="3.30.70.100">
    <property type="match status" value="1"/>
</dbReference>
<sequence>MSSPNFLYSPYMEILFILLVLVVSSALYFIFRSIIMKFLISQGKIAGSLLSRLVLPTVLILVVLLLKLIPPRGALPLSQRFYQYVDATLIFLLVLFFIRLVDALFLTWHLRRQLPLPLPKVLHNFILLVLYLAVLFAILRGILGINITPFLATSALLTMILGLAFQGVLSNVLSGMSLHLIRSFSKGDWIQVGSNEGEVLDTNWRETRIVDLFSNIIVLPNNVVATETLVNYSHPDKKTALIIPVKVSYEAPPSLVLEALREAALDVPEVTRNPRPEAYITEFDDFGISYVLKFWITDFRQKYIITGKVGRLIWYKFKRRNIEIPVPLSGKLADVLKAVEKEKALEILKEEEERKFRELVNSSFLRHQEGEKAGELLVPEEEIQKLASVVSRQRFAPGEILFKQGDQGESCYVVASGKVKGTMILEEKGKRYTSEFKVEAGGIFGEMSLFTGMPRTATCVVEEESELLKIEAEDFALLLEENPKLAEVMAEIVSARNRKNRAFLKRIKVLSKKDMEESCSKSSVLQRLKRLILRLKK</sequence>
<dbReference type="CDD" id="cd00038">
    <property type="entry name" value="CAP_ED"/>
    <property type="match status" value="1"/>
</dbReference>
<organism evidence="9 10">
    <name type="scientific">candidate division WOR-1 bacterium DG_54_3</name>
    <dbReference type="NCBI Taxonomy" id="1703775"/>
    <lineage>
        <taxon>Bacteria</taxon>
        <taxon>Bacillati</taxon>
        <taxon>Saganbacteria</taxon>
    </lineage>
</organism>
<dbReference type="Pfam" id="PF21082">
    <property type="entry name" value="MS_channel_3rd"/>
    <property type="match status" value="1"/>
</dbReference>
<dbReference type="Pfam" id="PF00924">
    <property type="entry name" value="MS_channel_2nd"/>
    <property type="match status" value="1"/>
</dbReference>
<dbReference type="EMBL" id="LIZX01000004">
    <property type="protein sequence ID" value="KPJ70232.1"/>
    <property type="molecule type" value="Genomic_DNA"/>
</dbReference>
<protein>
    <recommendedName>
        <fullName evidence="8">Cyclic nucleotide-binding domain-containing protein</fullName>
    </recommendedName>
</protein>
<dbReference type="PANTHER" id="PTHR30221:SF18">
    <property type="entry name" value="SLL0590 PROTEIN"/>
    <property type="match status" value="1"/>
</dbReference>
<evidence type="ECO:0000256" key="2">
    <source>
        <dbReference type="ARBA" id="ARBA00008017"/>
    </source>
</evidence>
<keyword evidence="3" id="KW-1003">Cell membrane</keyword>
<evidence type="ECO:0000256" key="4">
    <source>
        <dbReference type="ARBA" id="ARBA00022692"/>
    </source>
</evidence>
<evidence type="ECO:0000313" key="10">
    <source>
        <dbReference type="Proteomes" id="UP000051861"/>
    </source>
</evidence>
<comment type="similarity">
    <text evidence="2">Belongs to the MscS (TC 1.A.23) family.</text>
</comment>
<dbReference type="SUPFAM" id="SSF50182">
    <property type="entry name" value="Sm-like ribonucleoproteins"/>
    <property type="match status" value="1"/>
</dbReference>
<dbReference type="GO" id="GO:0005886">
    <property type="term" value="C:plasma membrane"/>
    <property type="evidence" value="ECO:0007669"/>
    <property type="project" value="UniProtKB-SubCell"/>
</dbReference>
<dbReference type="Gene3D" id="2.30.30.60">
    <property type="match status" value="1"/>
</dbReference>
<feature type="transmembrane region" description="Helical" evidence="7">
    <location>
        <begin position="89"/>
        <end position="110"/>
    </location>
</feature>
<dbReference type="InterPro" id="IPR018490">
    <property type="entry name" value="cNMP-bd_dom_sf"/>
</dbReference>
<feature type="transmembrane region" description="Helical" evidence="7">
    <location>
        <begin position="12"/>
        <end position="31"/>
    </location>
</feature>